<organism evidence="1 2">
    <name type="scientific">Amedibacillus hominis</name>
    <dbReference type="NCBI Taxonomy" id="2897776"/>
    <lineage>
        <taxon>Bacteria</taxon>
        <taxon>Bacillati</taxon>
        <taxon>Bacillota</taxon>
        <taxon>Erysipelotrichia</taxon>
        <taxon>Erysipelotrichales</taxon>
        <taxon>Erysipelotrichaceae</taxon>
        <taxon>Amedibacillus</taxon>
    </lineage>
</organism>
<proteinExistence type="predicted"/>
<keyword evidence="2" id="KW-1185">Reference proteome</keyword>
<protein>
    <submittedName>
        <fullName evidence="1">Uncharacterized protein</fullName>
    </submittedName>
</protein>
<dbReference type="RefSeq" id="WP_240607498.1">
    <property type="nucleotide sequence ID" value="NZ_JAKVPQ010000012.1"/>
</dbReference>
<evidence type="ECO:0000313" key="1">
    <source>
        <dbReference type="EMBL" id="MCH4286267.1"/>
    </source>
</evidence>
<comment type="caution">
    <text evidence="1">The sequence shown here is derived from an EMBL/GenBank/DDBJ whole genome shotgun (WGS) entry which is preliminary data.</text>
</comment>
<evidence type="ECO:0000313" key="2">
    <source>
        <dbReference type="Proteomes" id="UP001202402"/>
    </source>
</evidence>
<dbReference type="Proteomes" id="UP001202402">
    <property type="component" value="Unassembled WGS sequence"/>
</dbReference>
<sequence>MEDKLVLWARYQPAFVKQKIIPEIFENIKNDGMLWPEAYQVYKDNISKENCMLFHHSYTEQNIPMGKIYSHIAWIEDGVILPASIQECHAKVVCFLTAYKMQPSDHAMCGHHELSLIEFQKVPSMIYDLQEISKNKTLRNGKYLCLF</sequence>
<name>A0ABS9R9B7_9FIRM</name>
<dbReference type="EMBL" id="JAKVPQ010000012">
    <property type="protein sequence ID" value="MCH4286267.1"/>
    <property type="molecule type" value="Genomic_DNA"/>
</dbReference>
<accession>A0ABS9R9B7</accession>
<reference evidence="1 2" key="1">
    <citation type="submission" date="2022-02" db="EMBL/GenBank/DDBJ databases">
        <title>Genome of Erysipelotrichaceae sp. nov. NSJ-176 isolated from human feces.</title>
        <authorList>
            <person name="Abdugheni R."/>
        </authorList>
    </citation>
    <scope>NUCLEOTIDE SEQUENCE [LARGE SCALE GENOMIC DNA]</scope>
    <source>
        <strain evidence="1 2">NSJ-176</strain>
    </source>
</reference>
<gene>
    <name evidence="1" type="ORF">LQE99_14165</name>
</gene>